<evidence type="ECO:0000313" key="3">
    <source>
        <dbReference type="Proteomes" id="UP000277582"/>
    </source>
</evidence>
<reference evidence="2 3" key="1">
    <citation type="submission" date="2018-10" db="EMBL/GenBank/DDBJ databases">
        <title>Co-occurring genomic capacity for anaerobic methane metabolism and dissimilatory sulfite reduction discovered in the Korarchaeota.</title>
        <authorList>
            <person name="Mckay L.J."/>
            <person name="Dlakic M."/>
            <person name="Fields M.W."/>
            <person name="Delmont T.O."/>
            <person name="Eren A.M."/>
            <person name="Jay Z.J."/>
            <person name="Klingelsmith K.B."/>
            <person name="Rusch D.B."/>
            <person name="Inskeep W.P."/>
        </authorList>
    </citation>
    <scope>NUCLEOTIDE SEQUENCE [LARGE SCALE GENOMIC DNA]</scope>
    <source>
        <strain evidence="2 3">MDKW</strain>
    </source>
</reference>
<organism evidence="2 3">
    <name type="scientific">Candidatus Methanodesulfokora washburnensis</name>
    <dbReference type="NCBI Taxonomy" id="2478471"/>
    <lineage>
        <taxon>Archaea</taxon>
        <taxon>Thermoproteota</taxon>
        <taxon>Candidatus Korarchaeia</taxon>
        <taxon>Candidatus Korarchaeia incertae sedis</taxon>
        <taxon>Candidatus Methanodesulfokora</taxon>
    </lineage>
</organism>
<name>A0A3R9PK63_9CREN</name>
<proteinExistence type="predicted"/>
<feature type="transmembrane region" description="Helical" evidence="1">
    <location>
        <begin position="20"/>
        <end position="42"/>
    </location>
</feature>
<keyword evidence="1" id="KW-1133">Transmembrane helix</keyword>
<dbReference type="EMBL" id="RCOS01000012">
    <property type="protein sequence ID" value="RSN78685.1"/>
    <property type="molecule type" value="Genomic_DNA"/>
</dbReference>
<evidence type="ECO:0000256" key="1">
    <source>
        <dbReference type="SAM" id="Phobius"/>
    </source>
</evidence>
<protein>
    <submittedName>
        <fullName evidence="2">DUF998 domain-containing protein</fullName>
    </submittedName>
</protein>
<feature type="transmembrane region" description="Helical" evidence="1">
    <location>
        <begin position="74"/>
        <end position="95"/>
    </location>
</feature>
<dbReference type="RefSeq" id="WP_125670100.1">
    <property type="nucleotide sequence ID" value="NZ_RCOS01000012.1"/>
</dbReference>
<gene>
    <name evidence="2" type="ORF">D6D85_00640</name>
</gene>
<keyword evidence="1" id="KW-0812">Transmembrane</keyword>
<comment type="caution">
    <text evidence="2">The sequence shown here is derived from an EMBL/GenBank/DDBJ whole genome shotgun (WGS) entry which is preliminary data.</text>
</comment>
<dbReference type="AlphaFoldDB" id="A0A3R9PK63"/>
<keyword evidence="1" id="KW-0472">Membrane</keyword>
<dbReference type="Proteomes" id="UP000277582">
    <property type="component" value="Unassembled WGS sequence"/>
</dbReference>
<accession>A0A3R9PK63</accession>
<feature type="transmembrane region" description="Helical" evidence="1">
    <location>
        <begin position="102"/>
        <end position="122"/>
    </location>
</feature>
<sequence>MPHKKPFITSLPNSLCARISAPVFNISVFVLGLTVVVSAYFLKRIVSSRIFLISLILCGIGAMGVGVFPENFGALHSIVSFITFFFGAISAIASYEVQKPPLYYFAVILGLTSLVALVLFAMDVDLGLGLGWHGTHGSLPAAFLDHGIWRISNERIKTSYV</sequence>
<keyword evidence="3" id="KW-1185">Reference proteome</keyword>
<dbReference type="OrthoDB" id="46160at2157"/>
<evidence type="ECO:0000313" key="2">
    <source>
        <dbReference type="EMBL" id="RSN78685.1"/>
    </source>
</evidence>
<feature type="transmembrane region" description="Helical" evidence="1">
    <location>
        <begin position="49"/>
        <end position="68"/>
    </location>
</feature>